<dbReference type="AlphaFoldDB" id="A0AAP2D567"/>
<evidence type="ECO:0000313" key="2">
    <source>
        <dbReference type="EMBL" id="MBT1685337.1"/>
    </source>
</evidence>
<reference evidence="2 3" key="1">
    <citation type="submission" date="2021-05" db="EMBL/GenBank/DDBJ databases">
        <title>A Polyphasic approach of four new species of the genus Ohtaekwangia: Ohtaekwangia histidinii sp. nov., Ohtaekwangia cretensis sp. nov., Ohtaekwangia indiensis sp. nov., Ohtaekwangia reichenbachii sp. nov. from diverse environment.</title>
        <authorList>
            <person name="Octaviana S."/>
        </authorList>
    </citation>
    <scope>NUCLEOTIDE SEQUENCE [LARGE SCALE GENOMIC DNA]</scope>
    <source>
        <strain evidence="2 3">PWU37</strain>
    </source>
</reference>
<dbReference type="Gene3D" id="2.60.40.1820">
    <property type="match status" value="1"/>
</dbReference>
<evidence type="ECO:0000313" key="3">
    <source>
        <dbReference type="Proteomes" id="UP001319180"/>
    </source>
</evidence>
<name>A0AAP2D567_9BACT</name>
<evidence type="ECO:0000256" key="1">
    <source>
        <dbReference type="SAM" id="SignalP"/>
    </source>
</evidence>
<feature type="chain" id="PRO_5042953888" description="Late embryogenesis abundant protein" evidence="1">
    <location>
        <begin position="19"/>
        <end position="152"/>
    </location>
</feature>
<accession>A0AAP2D567</accession>
<comment type="caution">
    <text evidence="2">The sequence shown here is derived from an EMBL/GenBank/DDBJ whole genome shotgun (WGS) entry which is preliminary data.</text>
</comment>
<dbReference type="EMBL" id="JAHESC010000002">
    <property type="protein sequence ID" value="MBT1685337.1"/>
    <property type="molecule type" value="Genomic_DNA"/>
</dbReference>
<proteinExistence type="predicted"/>
<dbReference type="SUPFAM" id="SSF117070">
    <property type="entry name" value="LEA14-like"/>
    <property type="match status" value="1"/>
</dbReference>
<evidence type="ECO:0008006" key="4">
    <source>
        <dbReference type="Google" id="ProtNLM"/>
    </source>
</evidence>
<gene>
    <name evidence="2" type="ORF">KK078_02155</name>
</gene>
<keyword evidence="3" id="KW-1185">Reference proteome</keyword>
<dbReference type="Proteomes" id="UP001319180">
    <property type="component" value="Unassembled WGS sequence"/>
</dbReference>
<dbReference type="RefSeq" id="WP_254088587.1">
    <property type="nucleotide sequence ID" value="NZ_JAHESC010000002.1"/>
</dbReference>
<organism evidence="2 3">
    <name type="scientific">Dawidia soli</name>
    <dbReference type="NCBI Taxonomy" id="2782352"/>
    <lineage>
        <taxon>Bacteria</taxon>
        <taxon>Pseudomonadati</taxon>
        <taxon>Bacteroidota</taxon>
        <taxon>Cytophagia</taxon>
        <taxon>Cytophagales</taxon>
        <taxon>Chryseotaleaceae</taxon>
        <taxon>Dawidia</taxon>
    </lineage>
</organism>
<feature type="signal peptide" evidence="1">
    <location>
        <begin position="1"/>
        <end position="18"/>
    </location>
</feature>
<sequence>MYRATLKFLVAGLLMVLASSCKTPKEDIVLRQIKDVVVDGTTAPMLKAQAIFFNPNPQHGKLKRINVEIFVDGKKAGTVDQELNTIIPARGEFTVPLEVKLAMQELGFLDTIFSVLGGKKFEVRYEGMLKVNYHGFPLKVPVKYKDEVRVRF</sequence>
<dbReference type="PROSITE" id="PS51257">
    <property type="entry name" value="PROKAR_LIPOPROTEIN"/>
    <property type="match status" value="1"/>
</dbReference>
<protein>
    <recommendedName>
        <fullName evidence="4">Late embryogenesis abundant protein</fullName>
    </recommendedName>
</protein>
<keyword evidence="1" id="KW-0732">Signal</keyword>